<dbReference type="NCBIfam" id="TIGR02532">
    <property type="entry name" value="IV_pilin_GFxxxE"/>
    <property type="match status" value="1"/>
</dbReference>
<gene>
    <name evidence="2" type="ORF">A2925_03155</name>
</gene>
<keyword evidence="1" id="KW-0812">Transmembrane</keyword>
<dbReference type="Proteomes" id="UP000178256">
    <property type="component" value="Unassembled WGS sequence"/>
</dbReference>
<evidence type="ECO:0000313" key="2">
    <source>
        <dbReference type="EMBL" id="OGN26514.1"/>
    </source>
</evidence>
<organism evidence="2 3">
    <name type="scientific">Candidatus Yanofskybacteria bacterium RIFCSPLOWO2_01_FULL_44_22</name>
    <dbReference type="NCBI Taxonomy" id="1802697"/>
    <lineage>
        <taxon>Bacteria</taxon>
        <taxon>Candidatus Yanofskyibacteriota</taxon>
    </lineage>
</organism>
<feature type="transmembrane region" description="Helical" evidence="1">
    <location>
        <begin position="12"/>
        <end position="35"/>
    </location>
</feature>
<proteinExistence type="predicted"/>
<keyword evidence="1" id="KW-1133">Transmembrane helix</keyword>
<dbReference type="InterPro" id="IPR012902">
    <property type="entry name" value="N_methyl_site"/>
</dbReference>
<evidence type="ECO:0008006" key="4">
    <source>
        <dbReference type="Google" id="ProtNLM"/>
    </source>
</evidence>
<evidence type="ECO:0000313" key="3">
    <source>
        <dbReference type="Proteomes" id="UP000178256"/>
    </source>
</evidence>
<protein>
    <recommendedName>
        <fullName evidence="4">Prepilin-type N-terminal cleavage/methylation domain-containing protein</fullName>
    </recommendedName>
</protein>
<sequence length="172" mass="18247">MIKSTPNNRGFTVIELIVAAFVFSVTLLAVTGIFGKSVQIERGGRSAQKVQENIIFVFESMIKEIQVSEVTSANSACTATTLSIDHPIRGSITYSLSGGNLVKNGSVLNSSDVTFDTFKFCITGNGGSGNGDNQSTKVTMIASVRNVIGNSVFSADLQTTVVSRDITLELLN</sequence>
<dbReference type="Pfam" id="PF07963">
    <property type="entry name" value="N_methyl"/>
    <property type="match status" value="1"/>
</dbReference>
<keyword evidence="1" id="KW-0472">Membrane</keyword>
<dbReference type="AlphaFoldDB" id="A0A1F8GM79"/>
<name>A0A1F8GM79_9BACT</name>
<comment type="caution">
    <text evidence="2">The sequence shown here is derived from an EMBL/GenBank/DDBJ whole genome shotgun (WGS) entry which is preliminary data.</text>
</comment>
<evidence type="ECO:0000256" key="1">
    <source>
        <dbReference type="SAM" id="Phobius"/>
    </source>
</evidence>
<dbReference type="EMBL" id="MGKL01000004">
    <property type="protein sequence ID" value="OGN26514.1"/>
    <property type="molecule type" value="Genomic_DNA"/>
</dbReference>
<dbReference type="STRING" id="1802697.A2925_03155"/>
<accession>A0A1F8GM79</accession>
<reference evidence="2 3" key="1">
    <citation type="journal article" date="2016" name="Nat. Commun.">
        <title>Thousands of microbial genomes shed light on interconnected biogeochemical processes in an aquifer system.</title>
        <authorList>
            <person name="Anantharaman K."/>
            <person name="Brown C.T."/>
            <person name="Hug L.A."/>
            <person name="Sharon I."/>
            <person name="Castelle C.J."/>
            <person name="Probst A.J."/>
            <person name="Thomas B.C."/>
            <person name="Singh A."/>
            <person name="Wilkins M.J."/>
            <person name="Karaoz U."/>
            <person name="Brodie E.L."/>
            <person name="Williams K.H."/>
            <person name="Hubbard S.S."/>
            <person name="Banfield J.F."/>
        </authorList>
    </citation>
    <scope>NUCLEOTIDE SEQUENCE [LARGE SCALE GENOMIC DNA]</scope>
</reference>